<dbReference type="InterPro" id="IPR000182">
    <property type="entry name" value="GNAT_dom"/>
</dbReference>
<proteinExistence type="predicted"/>
<dbReference type="Gene3D" id="3.40.50.261">
    <property type="entry name" value="Succinyl-CoA synthetase domains"/>
    <property type="match status" value="2"/>
</dbReference>
<name>A0AA41PV25_9ACTN</name>
<dbReference type="InterPro" id="IPR016102">
    <property type="entry name" value="Succinyl-CoA_synth-like"/>
</dbReference>
<dbReference type="Pfam" id="PF13549">
    <property type="entry name" value="ATP-grasp_5"/>
    <property type="match status" value="1"/>
</dbReference>
<sequence length="915" mass="98045">MQPTEPPAERQTATPAFPEHWEADVVLRDGSTAHLRPVGPHDADRLVAFYARVSDESKYLRFFTPYPRLSERDVRHFTNHDWVDRVGMGLFVGGEMVGIVRYDRIGPDGRAVRTGPQGRSSTAEVAFLVQDDQQGRGVASVLLEHISAVARERGIRRFVADVLPSNRRMMKVFTEAGYTQQSAFEDGVVRLNLDLEPTDTSTAVMLAREHRAEARSTARLLNPRSVAVIGAGRREGTVGNTLLRNLAASGFTGPVYAVNPKAGGEPIEGVPVYPTVVDIPGPVDLAIVAVPARAVQQVVQDCGRHGVHGLVVVSSGFAETGAEGRERQRRLVRTARSHGMRVIGPNCLGVLNTDPEVSVNASLSPRMPRRGRVGMFAQSGALGIAILESTVDRGIGLSTFVSAGNRADLSGNDLLQYWEDDPATDAVLLHLESLGNPRKFTRLARRVARRKPVVVVKSLRHAHGVPLGHGTRALTLPDQAVDSLFRQAGVIRVPTVAEMFDVAQLLAYQPLPGGDRVAIVGNSDSLGLLTEDACTSAGLRPLRPVDLTTSATAEDFRKALGGILADPDVDAVVTVFIPPLTTSGDEVAAVIAEMAERAVAAGKPLLATYLAHEGLPDQLRRLDPDGIPAPGSVPSYPAPENAVRALAEVVRYAEWRRRPAGEVIEFADVDPAAARGLVRARLGAADAAGLSPAEAGELLACYGIHPMPAVRVDSEDAAVAAAEQLGYPVVLKTIAEHLRHRVDLDGVRLDLGTEAGLRRAFRRMAARLGGPDQARLVVQRMAARGVATTVGVTYDESFGALLRFGLAGPASELLGDVAHRVVPATDRDVADLVRDIRAAPVLFGYRGAPPVDVEALEQLLLRLSQLAEDLPQVTSIQLDPVVVTGEGLNVLDARIRLSRPPARTDMGPRAMRNPF</sequence>
<dbReference type="GO" id="GO:0046872">
    <property type="term" value="F:metal ion binding"/>
    <property type="evidence" value="ECO:0007669"/>
    <property type="project" value="InterPro"/>
</dbReference>
<dbReference type="InterPro" id="IPR036291">
    <property type="entry name" value="NAD(P)-bd_dom_sf"/>
</dbReference>
<dbReference type="GO" id="GO:0005524">
    <property type="term" value="F:ATP binding"/>
    <property type="evidence" value="ECO:0007669"/>
    <property type="project" value="UniProtKB-UniRule"/>
</dbReference>
<dbReference type="SMART" id="SM00881">
    <property type="entry name" value="CoA_binding"/>
    <property type="match status" value="1"/>
</dbReference>
<dbReference type="SUPFAM" id="SSF52210">
    <property type="entry name" value="Succinyl-CoA synthetase domains"/>
    <property type="match status" value="2"/>
</dbReference>
<dbReference type="AlphaFoldDB" id="A0AA41PV25"/>
<keyword evidence="1" id="KW-0067">ATP-binding</keyword>
<dbReference type="InterPro" id="IPR003781">
    <property type="entry name" value="CoA-bd"/>
</dbReference>
<dbReference type="Gene3D" id="3.30.1490.20">
    <property type="entry name" value="ATP-grasp fold, A domain"/>
    <property type="match status" value="1"/>
</dbReference>
<dbReference type="Gene3D" id="3.40.50.720">
    <property type="entry name" value="NAD(P)-binding Rossmann-like Domain"/>
    <property type="match status" value="1"/>
</dbReference>
<gene>
    <name evidence="4" type="ORF">LZ495_04020</name>
</gene>
<dbReference type="SUPFAM" id="SSF51735">
    <property type="entry name" value="NAD(P)-binding Rossmann-fold domains"/>
    <property type="match status" value="1"/>
</dbReference>
<dbReference type="InterPro" id="IPR013815">
    <property type="entry name" value="ATP_grasp_subdomain_1"/>
</dbReference>
<evidence type="ECO:0000259" key="2">
    <source>
        <dbReference type="PROSITE" id="PS50975"/>
    </source>
</evidence>
<comment type="caution">
    <text evidence="4">The sequence shown here is derived from an EMBL/GenBank/DDBJ whole genome shotgun (WGS) entry which is preliminary data.</text>
</comment>
<keyword evidence="5" id="KW-1185">Reference proteome</keyword>
<dbReference type="InterPro" id="IPR016181">
    <property type="entry name" value="Acyl_CoA_acyltransferase"/>
</dbReference>
<protein>
    <submittedName>
        <fullName evidence="4">Bifunctional GNAT family N-acetyltransferase/acetate--CoA ligase family protein</fullName>
    </submittedName>
</protein>
<dbReference type="GO" id="GO:0016747">
    <property type="term" value="F:acyltransferase activity, transferring groups other than amino-acyl groups"/>
    <property type="evidence" value="ECO:0007669"/>
    <property type="project" value="InterPro"/>
</dbReference>
<dbReference type="InterPro" id="IPR032875">
    <property type="entry name" value="Succ_CoA_lig_flav_dom"/>
</dbReference>
<accession>A0AA41PV25</accession>
<keyword evidence="1" id="KW-0547">Nucleotide-binding</keyword>
<evidence type="ECO:0000259" key="3">
    <source>
        <dbReference type="PROSITE" id="PS51186"/>
    </source>
</evidence>
<dbReference type="PANTHER" id="PTHR42793:SF1">
    <property type="entry name" value="PEPTIDYL-LYSINE N-ACETYLTRANSFERASE PATZ"/>
    <property type="match status" value="1"/>
</dbReference>
<organism evidence="4 5">
    <name type="scientific">Yinghuangia soli</name>
    <dbReference type="NCBI Taxonomy" id="2908204"/>
    <lineage>
        <taxon>Bacteria</taxon>
        <taxon>Bacillati</taxon>
        <taxon>Actinomycetota</taxon>
        <taxon>Actinomycetes</taxon>
        <taxon>Kitasatosporales</taxon>
        <taxon>Streptomycetaceae</taxon>
        <taxon>Yinghuangia</taxon>
    </lineage>
</organism>
<evidence type="ECO:0000313" key="4">
    <source>
        <dbReference type="EMBL" id="MCF2526390.1"/>
    </source>
</evidence>
<dbReference type="InterPro" id="IPR011761">
    <property type="entry name" value="ATP-grasp"/>
</dbReference>
<feature type="domain" description="N-acetyltransferase" evidence="3">
    <location>
        <begin position="33"/>
        <end position="196"/>
    </location>
</feature>
<feature type="domain" description="ATP-grasp" evidence="2">
    <location>
        <begin position="696"/>
        <end position="732"/>
    </location>
</feature>
<dbReference type="Pfam" id="PF13607">
    <property type="entry name" value="Succ_CoA_lig"/>
    <property type="match status" value="1"/>
</dbReference>
<dbReference type="Proteomes" id="UP001165378">
    <property type="component" value="Unassembled WGS sequence"/>
</dbReference>
<dbReference type="Gene3D" id="3.40.630.30">
    <property type="match status" value="1"/>
</dbReference>
<dbReference type="Pfam" id="PF13380">
    <property type="entry name" value="CoA_binding_2"/>
    <property type="match status" value="1"/>
</dbReference>
<dbReference type="PANTHER" id="PTHR42793">
    <property type="entry name" value="COA BINDING DOMAIN CONTAINING PROTEIN"/>
    <property type="match status" value="1"/>
</dbReference>
<dbReference type="PROSITE" id="PS50975">
    <property type="entry name" value="ATP_GRASP"/>
    <property type="match status" value="1"/>
</dbReference>
<dbReference type="SUPFAM" id="SSF56059">
    <property type="entry name" value="Glutathione synthetase ATP-binding domain-like"/>
    <property type="match status" value="1"/>
</dbReference>
<dbReference type="PROSITE" id="PS51186">
    <property type="entry name" value="GNAT"/>
    <property type="match status" value="1"/>
</dbReference>
<reference evidence="4" key="1">
    <citation type="submission" date="2022-01" db="EMBL/GenBank/DDBJ databases">
        <title>Genome-Based Taxonomic Classification of the Phylum Actinobacteria.</title>
        <authorList>
            <person name="Gao Y."/>
        </authorList>
    </citation>
    <scope>NUCLEOTIDE SEQUENCE</scope>
    <source>
        <strain evidence="4">KLBMP 8922</strain>
    </source>
</reference>
<evidence type="ECO:0000313" key="5">
    <source>
        <dbReference type="Proteomes" id="UP001165378"/>
    </source>
</evidence>
<dbReference type="RefSeq" id="WP_235050426.1">
    <property type="nucleotide sequence ID" value="NZ_JAKFHA010000001.1"/>
</dbReference>
<keyword evidence="4" id="KW-0436">Ligase</keyword>
<dbReference type="SUPFAM" id="SSF55729">
    <property type="entry name" value="Acyl-CoA N-acyltransferases (Nat)"/>
    <property type="match status" value="1"/>
</dbReference>
<dbReference type="GO" id="GO:0016874">
    <property type="term" value="F:ligase activity"/>
    <property type="evidence" value="ECO:0007669"/>
    <property type="project" value="UniProtKB-KW"/>
</dbReference>
<dbReference type="Gene3D" id="3.30.470.20">
    <property type="entry name" value="ATP-grasp fold, B domain"/>
    <property type="match status" value="1"/>
</dbReference>
<dbReference type="Pfam" id="PF00583">
    <property type="entry name" value="Acetyltransf_1"/>
    <property type="match status" value="1"/>
</dbReference>
<evidence type="ECO:0000256" key="1">
    <source>
        <dbReference type="PROSITE-ProRule" id="PRU00409"/>
    </source>
</evidence>
<dbReference type="CDD" id="cd04301">
    <property type="entry name" value="NAT_SF"/>
    <property type="match status" value="1"/>
</dbReference>
<dbReference type="EMBL" id="JAKFHA010000001">
    <property type="protein sequence ID" value="MCF2526390.1"/>
    <property type="molecule type" value="Genomic_DNA"/>
</dbReference>